<reference evidence="8" key="1">
    <citation type="submission" date="2025-08" db="UniProtKB">
        <authorList>
            <consortium name="Ensembl"/>
        </authorList>
    </citation>
    <scope>IDENTIFICATION</scope>
</reference>
<dbReference type="STRING" id="7757.ENSPMAP00000004812"/>
<dbReference type="InterPro" id="IPR050216">
    <property type="entry name" value="LRR_domain-containing"/>
</dbReference>
<dbReference type="PROSITE" id="PS51450">
    <property type="entry name" value="LRR"/>
    <property type="match status" value="7"/>
</dbReference>
<dbReference type="PANTHER" id="PTHR48051">
    <property type="match status" value="1"/>
</dbReference>
<name>S4RHY0_PETMA</name>
<dbReference type="Pfam" id="PF13855">
    <property type="entry name" value="LRR_8"/>
    <property type="match status" value="3"/>
</dbReference>
<protein>
    <recommendedName>
        <fullName evidence="3">Leucine-rich repeat protein SHOC-2</fullName>
    </recommendedName>
    <alternativeName>
        <fullName evidence="7">Leucine-rich repeat-containing protein 40</fullName>
    </alternativeName>
    <alternativeName>
        <fullName evidence="6">Protein soc-2 homolog</fullName>
    </alternativeName>
    <alternativeName>
        <fullName evidence="4 5">protein Sur-8 homolog</fullName>
    </alternativeName>
</protein>
<dbReference type="SMART" id="SM00364">
    <property type="entry name" value="LRR_BAC"/>
    <property type="match status" value="12"/>
</dbReference>
<dbReference type="FunFam" id="3.80.10.10:FF:000193">
    <property type="entry name" value="Leucine-rich repeat-containing protein 40"/>
    <property type="match status" value="1"/>
</dbReference>
<evidence type="ECO:0000256" key="1">
    <source>
        <dbReference type="ARBA" id="ARBA00022614"/>
    </source>
</evidence>
<dbReference type="Pfam" id="PF00560">
    <property type="entry name" value="LRR_1"/>
    <property type="match status" value="2"/>
</dbReference>
<dbReference type="OMA" id="CMLHKLT"/>
<dbReference type="InterPro" id="IPR025875">
    <property type="entry name" value="Leu-rich_rpt_4"/>
</dbReference>
<dbReference type="Pfam" id="PF12799">
    <property type="entry name" value="LRR_4"/>
    <property type="match status" value="1"/>
</dbReference>
<dbReference type="SMART" id="SM00365">
    <property type="entry name" value="LRR_SD22"/>
    <property type="match status" value="5"/>
</dbReference>
<dbReference type="GO" id="GO:0005737">
    <property type="term" value="C:cytoplasm"/>
    <property type="evidence" value="ECO:0007669"/>
    <property type="project" value="TreeGrafter"/>
</dbReference>
<evidence type="ECO:0000256" key="2">
    <source>
        <dbReference type="ARBA" id="ARBA00022737"/>
    </source>
</evidence>
<dbReference type="Ensembl" id="ENSPMAT00000004831.1">
    <property type="protein sequence ID" value="ENSPMAP00000004812.1"/>
    <property type="gene ID" value="ENSPMAG00000004345.1"/>
</dbReference>
<evidence type="ECO:0000256" key="6">
    <source>
        <dbReference type="ARBA" id="ARBA00032455"/>
    </source>
</evidence>
<dbReference type="PRINTS" id="PR00019">
    <property type="entry name" value="LEURICHRPT"/>
</dbReference>
<reference evidence="8" key="2">
    <citation type="submission" date="2025-09" db="UniProtKB">
        <authorList>
            <consortium name="Ensembl"/>
        </authorList>
    </citation>
    <scope>IDENTIFICATION</scope>
</reference>
<dbReference type="InterPro" id="IPR001611">
    <property type="entry name" value="Leu-rich_rpt"/>
</dbReference>
<dbReference type="Gene3D" id="3.80.10.10">
    <property type="entry name" value="Ribonuclease Inhibitor"/>
    <property type="match status" value="4"/>
</dbReference>
<evidence type="ECO:0000256" key="5">
    <source>
        <dbReference type="ARBA" id="ARBA00029998"/>
    </source>
</evidence>
<dbReference type="GeneTree" id="ENSGT00940000156968"/>
<dbReference type="InterPro" id="IPR003591">
    <property type="entry name" value="Leu-rich_rpt_typical-subtyp"/>
</dbReference>
<dbReference type="SUPFAM" id="SSF52058">
    <property type="entry name" value="L domain-like"/>
    <property type="match status" value="2"/>
</dbReference>
<accession>S4RHY0</accession>
<evidence type="ECO:0000256" key="7">
    <source>
        <dbReference type="ARBA" id="ARBA00071450"/>
    </source>
</evidence>
<dbReference type="FunFam" id="3.80.10.10:FF:000206">
    <property type="entry name" value="leucine-rich repeat-containing protein 40"/>
    <property type="match status" value="1"/>
</dbReference>
<dbReference type="PANTHER" id="PTHR48051:SF54">
    <property type="entry name" value="LEUCINE-RICH REPEAT-CONTAINING PROTEIN"/>
    <property type="match status" value="1"/>
</dbReference>
<keyword evidence="1" id="KW-0433">Leucine-rich repeat</keyword>
<proteinExistence type="predicted"/>
<dbReference type="SMART" id="SM00369">
    <property type="entry name" value="LRR_TYP"/>
    <property type="match status" value="14"/>
</dbReference>
<dbReference type="HOGENOM" id="CLU_000288_18_23_1"/>
<evidence type="ECO:0000256" key="3">
    <source>
        <dbReference type="ARBA" id="ARBA00023907"/>
    </source>
</evidence>
<dbReference type="InterPro" id="IPR032675">
    <property type="entry name" value="LRR_dom_sf"/>
</dbReference>
<evidence type="ECO:0000256" key="4">
    <source>
        <dbReference type="ARBA" id="ARBA00029588"/>
    </source>
</evidence>
<dbReference type="AlphaFoldDB" id="S4RHY0"/>
<dbReference type="FunFam" id="3.80.10.10:FF:000116">
    <property type="entry name" value="Leucine-rich repeat-containing protein 40"/>
    <property type="match status" value="1"/>
</dbReference>
<keyword evidence="2" id="KW-0677">Repeat</keyword>
<organism evidence="8">
    <name type="scientific">Petromyzon marinus</name>
    <name type="common">Sea lamprey</name>
    <dbReference type="NCBI Taxonomy" id="7757"/>
    <lineage>
        <taxon>Eukaryota</taxon>
        <taxon>Metazoa</taxon>
        <taxon>Chordata</taxon>
        <taxon>Craniata</taxon>
        <taxon>Vertebrata</taxon>
        <taxon>Cyclostomata</taxon>
        <taxon>Hyperoartia</taxon>
        <taxon>Petromyzontiformes</taxon>
        <taxon>Petromyzontidae</taxon>
        <taxon>Petromyzon</taxon>
    </lineage>
</organism>
<evidence type="ECO:0000313" key="8">
    <source>
        <dbReference type="Ensembl" id="ENSPMAP00000004812.1"/>
    </source>
</evidence>
<sequence length="605" mass="65973">VSRRPPVAAAAAMSRARRGPPDEATVPQGLLRAARTSGQLNLAGRGLGEGSVPLAVWRINVDPPEEVARGVVFGASGERWWEQADLTKLILASNRLRALSDDLQLLPALTVLDVHDNQLTELPQVLGELVNLQKLNVSHNKLQTLPESLWAISSLLSLHVEHNELEGISNNIGNLARLEELDLSSNRLTALPGTLGKLTRVTKLNVAENKLRELPTEIKSMKGLCQLEATHNLLESVPAALGGMASLQQLYLRHNRLKSLPELHNCAALKELHVGNNQISELGPEHLRPLGAISVLDLRDNKLKELPDEVTLLHGLERLDLTNNDISSLPNALGNLGKLKSLALEGNPLRAIRRDIINRGTQEILKFLRSRIEEPTGSEDSPDTVTAMTLPSQGGINAFTISAQKALHYSGKKAADIPDEVFEAIRGSTVTAVDFSKNQLSTIPPRIVELKDMVTDVNVGFNKISVLSLELCMLGNLTHLDLRNNALSSLPNEMEALSRLQSIIISCNRFREIPPVLYRVGTLETLLASDNQIGVVDATGLRSLERLGTLDLQNNDITVVPPQLGLCVSLRSLLLGGNRFRSPRPALLSKGTATLLEYLRDRIPV</sequence>